<evidence type="ECO:0000256" key="2">
    <source>
        <dbReference type="SAM" id="MobiDB-lite"/>
    </source>
</evidence>
<dbReference type="EMBL" id="JACMSC010000007">
    <property type="protein sequence ID" value="KAG6513238.1"/>
    <property type="molecule type" value="Genomic_DNA"/>
</dbReference>
<dbReference type="PANTHER" id="PTHR33883">
    <property type="entry name" value="WPP DOMAIN-ASSOCIATED PROTEIN"/>
    <property type="match status" value="1"/>
</dbReference>
<evidence type="ECO:0000313" key="4">
    <source>
        <dbReference type="EMBL" id="KAG6513238.1"/>
    </source>
</evidence>
<comment type="caution">
    <text evidence="4">The sequence shown here is derived from an EMBL/GenBank/DDBJ whole genome shotgun (WGS) entry which is preliminary data.</text>
</comment>
<keyword evidence="1" id="KW-0175">Coiled coil</keyword>
<gene>
    <name evidence="4" type="ORF">ZIOFF_023551</name>
</gene>
<feature type="region of interest" description="Disordered" evidence="2">
    <location>
        <begin position="36"/>
        <end position="63"/>
    </location>
</feature>
<sequence>MQQGNVHPLPKFGEWDVNNPASAEGFTVIFTKARNEKKTSNSNPPLAPIRDDVNDLKTESPHQSPRKSVCILMLVFTSKMSYCTKLSNYFLANLNPEEIVLLLLTSAVAGALYVHICCLVGMSKAFDLALDIKQRTRFAQFIIQRRDYGVPNRTSGPLLLRAEPIAQAGPLPEPHRRAWAAYAAAAAATARIAAPTAPKARPAARRPVLGWRRSCGPGGVTFHVTFCASGSASSSGRARKKAIMAGDAGPGSFWFARPCSDGRTSLSAVPEAQIARRHRTKRCVRPRWLPWFFGAIPLPPASSASRLLTPSNTQIQNEFSFQNAKFQLRFRLNLQNYSSTQIYRAKLQLSKRRAILAKVPSRRGSMENKFLELENELSVDHDVASLCEKFLLEESDSYFDDVYARLTVSRMVSDSVIRGIVRAIEAEAAERVALKEAEILAMEKKLQLCKSNMIEENWLDMKIRKETSIIDKLGFYQNYLGERVGPDCVACLSELKLALQDHLTRLKEEIKDLIDSHILPRPEVCPADKEFCNILVHKLNVMDGFADALKTLTVSVQQQIDTFLFLKDIISEQELEKKFQQEVIATVLQSLIKEQQDDFEANLSKRNVLVDTFIDKWKKTMDRLSTMRQELDAISASLLSSEPALAFSHHSPAVDLSKVIIADSPELKHRSKDDQIAYYKTEIAKMKLQHELALRDKTEELFRLKRDYLNEKGSHAHFKRDKENERLKKNLLRFISTLDNVLLENDELSLVQIHENILLALNQRFDYENRQLISLLADKKKELMCITAQVPNDMNQSATFSKIDRDFLEQRTMVKLDAEDVKLDSIIREEIQKIVFKDLSSKLEVEMMHLDLEFKIAQDITQDICFSSCREFLKDVISSVNPLMEKHHKEKDYFAAAVLEKEKTLSLKMEENKKLKQDKERLSTLIKEKEELLLSSEINIMRQKGELDKVCSEINILRGQLSDQSLCLTAIKEENDSLKETLAKTLKQVQQYENELKDVTQNHKNASHIIKELEKQRKFLQDLVAENQMKLATFGAREQEHLKFMTIVTSSITVLSENVLQLECRLADKLGFYKSRLEFIIHQFSDLFQLANILKNSAFWYKQGFERKCSDLQKAETEVDLLGDDVEILLRLLEKIYVALEHYSPVLQHYPGKLHHFLLCIEATRQSHSSIDPCKGLSVLSFPPLASTLRREEDDDLLTRAGTPLTRSLSSDAGAGGFKAEEDIKEAAIDLQARRLGLLYSRLSVSDVLCGIKDLE</sequence>
<feature type="domain" description="RIN4 pathogenic type III effector avirulence factor Avr cleavage site" evidence="3">
    <location>
        <begin position="8"/>
        <end position="38"/>
    </location>
</feature>
<dbReference type="InterPro" id="IPR037490">
    <property type="entry name" value="WAP"/>
</dbReference>
<dbReference type="AlphaFoldDB" id="A0A8J5GWX5"/>
<feature type="coiled-coil region" evidence="1">
    <location>
        <begin position="905"/>
        <end position="935"/>
    </location>
</feature>
<dbReference type="InterPro" id="IPR008700">
    <property type="entry name" value="TypeIII_avirulence_cleave"/>
</dbReference>
<name>A0A8J5GWX5_ZINOF</name>
<evidence type="ECO:0000256" key="1">
    <source>
        <dbReference type="SAM" id="Coils"/>
    </source>
</evidence>
<dbReference type="Pfam" id="PF05627">
    <property type="entry name" value="AvrRpt-cleavage"/>
    <property type="match status" value="1"/>
</dbReference>
<proteinExistence type="predicted"/>
<feature type="compositionally biased region" description="Basic and acidic residues" evidence="2">
    <location>
        <begin position="49"/>
        <end position="60"/>
    </location>
</feature>
<keyword evidence="5" id="KW-1185">Reference proteome</keyword>
<reference evidence="4 5" key="1">
    <citation type="submission" date="2020-08" db="EMBL/GenBank/DDBJ databases">
        <title>Plant Genome Project.</title>
        <authorList>
            <person name="Zhang R.-G."/>
        </authorList>
    </citation>
    <scope>NUCLEOTIDE SEQUENCE [LARGE SCALE GENOMIC DNA]</scope>
    <source>
        <tissue evidence="4">Rhizome</tissue>
    </source>
</reference>
<feature type="coiled-coil region" evidence="1">
    <location>
        <begin position="968"/>
        <end position="1030"/>
    </location>
</feature>
<dbReference type="Proteomes" id="UP000734854">
    <property type="component" value="Unassembled WGS sequence"/>
</dbReference>
<dbReference type="PANTHER" id="PTHR33883:SF10">
    <property type="entry name" value="WPP DOMAIN-ASSOCIATED PROTEIN"/>
    <property type="match status" value="1"/>
</dbReference>
<protein>
    <recommendedName>
        <fullName evidence="3">RIN4 pathogenic type III effector avirulence factor Avr cleavage site domain-containing protein</fullName>
    </recommendedName>
</protein>
<evidence type="ECO:0000259" key="3">
    <source>
        <dbReference type="Pfam" id="PF05627"/>
    </source>
</evidence>
<organism evidence="4 5">
    <name type="scientific">Zingiber officinale</name>
    <name type="common">Ginger</name>
    <name type="synonym">Amomum zingiber</name>
    <dbReference type="NCBI Taxonomy" id="94328"/>
    <lineage>
        <taxon>Eukaryota</taxon>
        <taxon>Viridiplantae</taxon>
        <taxon>Streptophyta</taxon>
        <taxon>Embryophyta</taxon>
        <taxon>Tracheophyta</taxon>
        <taxon>Spermatophyta</taxon>
        <taxon>Magnoliopsida</taxon>
        <taxon>Liliopsida</taxon>
        <taxon>Zingiberales</taxon>
        <taxon>Zingiberaceae</taxon>
        <taxon>Zingiber</taxon>
    </lineage>
</organism>
<evidence type="ECO:0000313" key="5">
    <source>
        <dbReference type="Proteomes" id="UP000734854"/>
    </source>
</evidence>
<accession>A0A8J5GWX5</accession>